<keyword evidence="2" id="KW-1133">Transmembrane helix</keyword>
<dbReference type="AlphaFoldDB" id="A0A1R3W823"/>
<evidence type="ECO:0000256" key="2">
    <source>
        <dbReference type="SAM" id="Phobius"/>
    </source>
</evidence>
<dbReference type="EMBL" id="FTPK01000005">
    <property type="protein sequence ID" value="SIT73855.1"/>
    <property type="molecule type" value="Genomic_DNA"/>
</dbReference>
<organism evidence="4 5">
    <name type="scientific">Ectothiorhodosinus mongolicus</name>
    <dbReference type="NCBI Taxonomy" id="233100"/>
    <lineage>
        <taxon>Bacteria</taxon>
        <taxon>Pseudomonadati</taxon>
        <taxon>Pseudomonadota</taxon>
        <taxon>Gammaproteobacteria</taxon>
        <taxon>Chromatiales</taxon>
        <taxon>Ectothiorhodospiraceae</taxon>
        <taxon>Ectothiorhodosinus</taxon>
    </lineage>
</organism>
<feature type="compositionally biased region" description="Polar residues" evidence="1">
    <location>
        <begin position="231"/>
        <end position="240"/>
    </location>
</feature>
<dbReference type="InterPro" id="IPR050400">
    <property type="entry name" value="Bact_Cytoskel_RodZ"/>
</dbReference>
<dbReference type="CDD" id="cd00093">
    <property type="entry name" value="HTH_XRE"/>
    <property type="match status" value="1"/>
</dbReference>
<dbReference type="InterPro" id="IPR001387">
    <property type="entry name" value="Cro/C1-type_HTH"/>
</dbReference>
<name>A0A1R3W823_9GAMM</name>
<dbReference type="PANTHER" id="PTHR34475">
    <property type="match status" value="1"/>
</dbReference>
<accession>A0A1R3W823</accession>
<feature type="transmembrane region" description="Helical" evidence="2">
    <location>
        <begin position="132"/>
        <end position="151"/>
    </location>
</feature>
<evidence type="ECO:0000259" key="3">
    <source>
        <dbReference type="PROSITE" id="PS50943"/>
    </source>
</evidence>
<dbReference type="InterPro" id="IPR025194">
    <property type="entry name" value="RodZ-like_C"/>
</dbReference>
<dbReference type="Pfam" id="PF13413">
    <property type="entry name" value="HTH_25"/>
    <property type="match status" value="1"/>
</dbReference>
<dbReference type="Gene3D" id="1.10.260.40">
    <property type="entry name" value="lambda repressor-like DNA-binding domains"/>
    <property type="match status" value="1"/>
</dbReference>
<feature type="region of interest" description="Disordered" evidence="1">
    <location>
        <begin position="162"/>
        <end position="241"/>
    </location>
</feature>
<gene>
    <name evidence="4" type="ORF">SAMN05216526_1894</name>
</gene>
<dbReference type="SUPFAM" id="SSF47413">
    <property type="entry name" value="lambda repressor-like DNA-binding domains"/>
    <property type="match status" value="1"/>
</dbReference>
<evidence type="ECO:0000313" key="4">
    <source>
        <dbReference type="EMBL" id="SIT73855.1"/>
    </source>
</evidence>
<dbReference type="GO" id="GO:0003677">
    <property type="term" value="F:DNA binding"/>
    <property type="evidence" value="ECO:0007669"/>
    <property type="project" value="InterPro"/>
</dbReference>
<dbReference type="STRING" id="233100.SAMN05216526_1894"/>
<evidence type="ECO:0000256" key="1">
    <source>
        <dbReference type="SAM" id="MobiDB-lite"/>
    </source>
</evidence>
<dbReference type="Proteomes" id="UP000223759">
    <property type="component" value="Unassembled WGS sequence"/>
</dbReference>
<dbReference type="InterPro" id="IPR010982">
    <property type="entry name" value="Lambda_DNA-bd_dom_sf"/>
</dbReference>
<dbReference type="PROSITE" id="PS50943">
    <property type="entry name" value="HTH_CROC1"/>
    <property type="match status" value="1"/>
</dbReference>
<dbReference type="OrthoDB" id="9790252at2"/>
<sequence>MATEQIDEAGTSELAQGVSASPGALLKAARDAKGLSQSDLASRLLLKTAVIQALENDQFDSLPATPYIKGYLRGAGKVLETNPRQMLEAYDALFPAVMQKPLERMPERSMMGEEEAHPPALMRRQSRWKSPPVLWSAVAVVLVGFTAIWYVDRQPPAGTAIEGSMLLPPANSSVGPDVTRETSNAPPVARTTGTQPVTPEPETSPLPEAAASEPTSSTPPAEEAVVAGVETPQSAPSSTPEILASAPISATPQQNSPRARVTEPSAAMVRIQLFLEESSWIEVVDGEGQRQIYDLLTAGSERNIEVSSPVQIFLGNAPGVDLRLNGEIIETATSARGDNTLRLTLGD</sequence>
<dbReference type="RefSeq" id="WP_076756300.1">
    <property type="nucleotide sequence ID" value="NZ_CP023018.1"/>
</dbReference>
<keyword evidence="2" id="KW-0812">Transmembrane</keyword>
<dbReference type="PANTHER" id="PTHR34475:SF1">
    <property type="entry name" value="CYTOSKELETON PROTEIN RODZ"/>
    <property type="match status" value="1"/>
</dbReference>
<keyword evidence="5" id="KW-1185">Reference proteome</keyword>
<proteinExistence type="predicted"/>
<keyword evidence="2" id="KW-0472">Membrane</keyword>
<reference evidence="4 5" key="1">
    <citation type="submission" date="2017-01" db="EMBL/GenBank/DDBJ databases">
        <authorList>
            <person name="Mah S.A."/>
            <person name="Swanson W.J."/>
            <person name="Moy G.W."/>
            <person name="Vacquier V.D."/>
        </authorList>
    </citation>
    <scope>NUCLEOTIDE SEQUENCE [LARGE SCALE GENOMIC DNA]</scope>
    <source>
        <strain evidence="4 5">M9</strain>
    </source>
</reference>
<protein>
    <submittedName>
        <fullName evidence="4">Cytoskeleton protein RodZ</fullName>
    </submittedName>
</protein>
<feature type="compositionally biased region" description="Polar residues" evidence="1">
    <location>
        <begin position="181"/>
        <end position="197"/>
    </location>
</feature>
<dbReference type="Pfam" id="PF13464">
    <property type="entry name" value="RodZ_C"/>
    <property type="match status" value="1"/>
</dbReference>
<feature type="domain" description="HTH cro/C1-type" evidence="3">
    <location>
        <begin position="26"/>
        <end position="58"/>
    </location>
</feature>
<evidence type="ECO:0000313" key="5">
    <source>
        <dbReference type="Proteomes" id="UP000223759"/>
    </source>
</evidence>